<accession>A0A914D4F4</accession>
<dbReference type="InterPro" id="IPR036964">
    <property type="entry name" value="RASGEF_cat_dom_sf"/>
</dbReference>
<feature type="domain" description="Ras-GEF" evidence="1">
    <location>
        <begin position="1"/>
        <end position="58"/>
    </location>
</feature>
<reference evidence="3" key="1">
    <citation type="submission" date="2022-11" db="UniProtKB">
        <authorList>
            <consortium name="WormBaseParasite"/>
        </authorList>
    </citation>
    <scope>IDENTIFICATION</scope>
</reference>
<dbReference type="WBParaSite" id="ACRNAN_scaffold18756.g6578.t1">
    <property type="protein sequence ID" value="ACRNAN_scaffold18756.g6578.t1"/>
    <property type="gene ID" value="ACRNAN_scaffold18756.g6578"/>
</dbReference>
<dbReference type="InterPro" id="IPR001895">
    <property type="entry name" value="RASGEF_cat_dom"/>
</dbReference>
<dbReference type="AlphaFoldDB" id="A0A914D4F4"/>
<protein>
    <submittedName>
        <fullName evidence="3">Ras-GEF domain-containing protein</fullName>
    </submittedName>
</protein>
<evidence type="ECO:0000313" key="3">
    <source>
        <dbReference type="WBParaSite" id="ACRNAN_scaffold18756.g6578.t1"/>
    </source>
</evidence>
<dbReference type="Gene3D" id="1.10.840.10">
    <property type="entry name" value="Ras guanine-nucleotide exchange factors catalytic domain"/>
    <property type="match status" value="1"/>
</dbReference>
<evidence type="ECO:0000259" key="1">
    <source>
        <dbReference type="Pfam" id="PF00617"/>
    </source>
</evidence>
<dbReference type="Pfam" id="PF00617">
    <property type="entry name" value="RasGEF"/>
    <property type="match status" value="1"/>
</dbReference>
<dbReference type="GO" id="GO:0005085">
    <property type="term" value="F:guanyl-nucleotide exchange factor activity"/>
    <property type="evidence" value="ECO:0007669"/>
    <property type="project" value="InterPro"/>
</dbReference>
<sequence length="114" mass="12987">MTKLFKEDNNFEMLRKFTDSRKLPCIPFLGLYLTDIAYCTAVKKKDPQQAYQQEQNINGILRVIASFQDSNYGNGKHNILDIFHTFFFSHVTMPSGSPQAIVSPQVTAQAIVRV</sequence>
<evidence type="ECO:0000313" key="2">
    <source>
        <dbReference type="Proteomes" id="UP000887540"/>
    </source>
</evidence>
<organism evidence="2 3">
    <name type="scientific">Acrobeloides nanus</name>
    <dbReference type="NCBI Taxonomy" id="290746"/>
    <lineage>
        <taxon>Eukaryota</taxon>
        <taxon>Metazoa</taxon>
        <taxon>Ecdysozoa</taxon>
        <taxon>Nematoda</taxon>
        <taxon>Chromadorea</taxon>
        <taxon>Rhabditida</taxon>
        <taxon>Tylenchina</taxon>
        <taxon>Cephalobomorpha</taxon>
        <taxon>Cephaloboidea</taxon>
        <taxon>Cephalobidae</taxon>
        <taxon>Acrobeloides</taxon>
    </lineage>
</organism>
<dbReference type="SUPFAM" id="SSF48366">
    <property type="entry name" value="Ras GEF"/>
    <property type="match status" value="1"/>
</dbReference>
<name>A0A914D4F4_9BILA</name>
<proteinExistence type="predicted"/>
<dbReference type="Proteomes" id="UP000887540">
    <property type="component" value="Unplaced"/>
</dbReference>
<keyword evidence="2" id="KW-1185">Reference proteome</keyword>
<dbReference type="InterPro" id="IPR023578">
    <property type="entry name" value="Ras_GEF_dom_sf"/>
</dbReference>
<dbReference type="GO" id="GO:0007264">
    <property type="term" value="P:small GTPase-mediated signal transduction"/>
    <property type="evidence" value="ECO:0007669"/>
    <property type="project" value="InterPro"/>
</dbReference>